<evidence type="ECO:0000313" key="2">
    <source>
        <dbReference type="Proteomes" id="UP000070516"/>
    </source>
</evidence>
<dbReference type="AlphaFoldDB" id="A0A127HS44"/>
<dbReference type="EMBL" id="CP014546">
    <property type="protein sequence ID" value="AMN77257.1"/>
    <property type="molecule type" value="Genomic_DNA"/>
</dbReference>
<dbReference type="RefSeq" id="WP_061434158.1">
    <property type="nucleotide sequence ID" value="NZ_CP014546.1"/>
</dbReference>
<organism evidence="1 2">
    <name type="scientific">Pseudomonas azotoformans</name>
    <dbReference type="NCBI Taxonomy" id="47878"/>
    <lineage>
        <taxon>Bacteria</taxon>
        <taxon>Pseudomonadati</taxon>
        <taxon>Pseudomonadota</taxon>
        <taxon>Gammaproteobacteria</taxon>
        <taxon>Pseudomonadales</taxon>
        <taxon>Pseudomonadaceae</taxon>
        <taxon>Pseudomonas</taxon>
    </lineage>
</organism>
<dbReference type="KEGG" id="pazo:AYR47_02475"/>
<proteinExistence type="predicted"/>
<name>A0A127HS44_PSEAZ</name>
<evidence type="ECO:0000313" key="1">
    <source>
        <dbReference type="EMBL" id="AMN77257.1"/>
    </source>
</evidence>
<reference evidence="1 2" key="1">
    <citation type="submission" date="2016-02" db="EMBL/GenBank/DDBJ databases">
        <title>Complete genome sequence of Pseudomonas azotoformans S4.</title>
        <authorList>
            <person name="Fang Y."/>
            <person name="Wu L."/>
            <person name="Feng G."/>
        </authorList>
    </citation>
    <scope>NUCLEOTIDE SEQUENCE [LARGE SCALE GENOMIC DNA]</scope>
    <source>
        <strain evidence="1 2">S4</strain>
    </source>
</reference>
<dbReference type="Proteomes" id="UP000070516">
    <property type="component" value="Chromosome"/>
</dbReference>
<sequence>MRNQSRRIEIYLKDGFFVDVIKARDIGTVLRALEGRTKPSEVKFEIGGELLEGEYLEVTSFAIVPLDERRQQFFNEGQILLLHKGINLF</sequence>
<protein>
    <submittedName>
        <fullName evidence="1">Uncharacterized protein</fullName>
    </submittedName>
</protein>
<accession>A0A127HS44</accession>
<gene>
    <name evidence="1" type="ORF">AYR47_02475</name>
</gene>